<evidence type="ECO:0000256" key="1">
    <source>
        <dbReference type="ARBA" id="ARBA00022450"/>
    </source>
</evidence>
<evidence type="ECO:0000256" key="4">
    <source>
        <dbReference type="ARBA" id="ARBA00029454"/>
    </source>
</evidence>
<keyword evidence="3" id="KW-0436">Ligase</keyword>
<accession>D4D3W8</accession>
<keyword evidence="7" id="KW-1185">Reference proteome</keyword>
<dbReference type="RefSeq" id="XP_003024082.1">
    <property type="nucleotide sequence ID" value="XM_003024036.1"/>
</dbReference>
<dbReference type="InterPro" id="IPR036736">
    <property type="entry name" value="ACP-like_sf"/>
</dbReference>
<dbReference type="InterPro" id="IPR045851">
    <property type="entry name" value="AMP-bd_C_sf"/>
</dbReference>
<dbReference type="SUPFAM" id="SSF52777">
    <property type="entry name" value="CoA-dependent acyltransferases"/>
    <property type="match status" value="4"/>
</dbReference>
<dbReference type="Gene3D" id="3.30.300.30">
    <property type="match status" value="1"/>
</dbReference>
<dbReference type="Pfam" id="PF00501">
    <property type="entry name" value="AMP-binding"/>
    <property type="match status" value="1"/>
</dbReference>
<feature type="domain" description="Carrier" evidence="5">
    <location>
        <begin position="1050"/>
        <end position="1125"/>
    </location>
</feature>
<dbReference type="InterPro" id="IPR020845">
    <property type="entry name" value="AMP-binding_CS"/>
</dbReference>
<comment type="similarity">
    <text evidence="4">Belongs to the NRP synthetase family.</text>
</comment>
<proteinExistence type="inferred from homology"/>
<organism evidence="6 7">
    <name type="scientific">Trichophyton verrucosum (strain HKI 0517)</name>
    <dbReference type="NCBI Taxonomy" id="663202"/>
    <lineage>
        <taxon>Eukaryota</taxon>
        <taxon>Fungi</taxon>
        <taxon>Dikarya</taxon>
        <taxon>Ascomycota</taxon>
        <taxon>Pezizomycotina</taxon>
        <taxon>Eurotiomycetes</taxon>
        <taxon>Eurotiomycetidae</taxon>
        <taxon>Onygenales</taxon>
        <taxon>Arthrodermataceae</taxon>
        <taxon>Trichophyton</taxon>
    </lineage>
</organism>
<dbReference type="Proteomes" id="UP000008383">
    <property type="component" value="Unassembled WGS sequence"/>
</dbReference>
<dbReference type="KEGG" id="tve:TRV_01781"/>
<name>D4D3W8_TRIVH</name>
<dbReference type="InterPro" id="IPR042099">
    <property type="entry name" value="ANL_N_sf"/>
</dbReference>
<dbReference type="Gene3D" id="3.40.50.12780">
    <property type="entry name" value="N-terminal domain of ligase-like"/>
    <property type="match status" value="1"/>
</dbReference>
<dbReference type="GO" id="GO:0031177">
    <property type="term" value="F:phosphopantetheine binding"/>
    <property type="evidence" value="ECO:0007669"/>
    <property type="project" value="TreeGrafter"/>
</dbReference>
<dbReference type="GO" id="GO:0043041">
    <property type="term" value="P:amino acid activation for nonribosomal peptide biosynthetic process"/>
    <property type="evidence" value="ECO:0007669"/>
    <property type="project" value="TreeGrafter"/>
</dbReference>
<dbReference type="PANTHER" id="PTHR45527:SF11">
    <property type="entry name" value="NONRIBOSOMAL PEPTIDE SYNTHETASE 5"/>
    <property type="match status" value="1"/>
</dbReference>
<sequence length="1663" mass="184769">MMDVIILSELAKSLQIPKDTINPSSTFYQIGGDSMIALAVSASCRRQGVSVDVPSILRSGSISEILRNAKLLPTQPVNTVPKGDLKPVNNISEAELDRPAGFHHSSTKARQYSPTPTDLRNAVGSSRGNGVGSCSMAKLQSVLVLDTKARPGNNVISYFQEYSPGQIPTLKRAWQKVIQSEPIFRAVFDDDFFLENGMACFVWSENIHRDLCSFEEHVESIKAPEMVEPATEFEIITLAGKRSIVVWHVHHALVDGYSARLLLQKVCTLMEGGQITEGRSFLELSRAWQMYQAIFEGQARQFWQDYLSKVTDNDFLLPPPCNQSSNNSLSANFVAFSVPLQRIIRYSSEMNLPLSSIYYAAWSLVLAIYTGSDTVSFGIVFENRSIPIPGIRETVGPMMNTLPLILHLDRGTAFKDLLLCTTQRVAKLREFEWSTPDQSPKMTSVLAMQYDYEAVLSPTSSTMVSSTRLQSSIPINIFLGPKEKIQINYDKVLFDHSDIEDLVRMYVNAIETLIGPEGTLDWYFRHSLTPELLQQSLLNGNCFSDATLGQGEDTLTSLFDACVKSAPDSVAVARGDESLTYAQLDAAATKIASSLCEIVLPQEVICVHADRSINWIIAIYAVLKAQAVYCPLDPASPDDLRDSYFRTSGSRVYISPFKESKARKPSSCSLFYSIEELLYQADNTPGLVTRYGNSIISKKDLAYLCFTSGSSGLPKGVVCTHEGIVAFQKDYNARLHMRPGLQVAQVMSPAFDGSMHEIFSCLSYGGTLLLSHKADVLGNIQQANVAMITPSIGKMLNPCDHKNLEAIYLVGEQLPQAVCDAWSATVPAYNMYGPTESSCGSSYKRLVHGEIVTIGKPVESTRIYILDQHQNLLPPGVIGELYTAGVQVSPGYIQRPDETAKNFLKDIIRPETGQMMYRTQDRGYWNRSGEICLLGRSDRQIKLRGFRLDLNDLEIRMVANTEATSVAIARKDDILVAMIQPETTNIALFKETIKKVLPPQAIPRLIKAVDTFPLANAGKIDYKAVAAAFCASIPRVSSHGRPVSPVSTPADAREAIATVWRTLLKLEDGHVLDDNSNFIELGGHSIKQITLSKRLSSILDRDITLADVIENIRFGDQVNKFLPAYSESSGSQSPLIESAATTPAVGIRDQISSIWQSLLSLDREYPLNDDSNFIELGGDSVLLLNLASRLTCLGGRHIALHSVIKRPCLGDQISLFSSSKLGSVAEASKPEIDSKPGCLSLSPIEREWVEKYKVGKGSSSFNVNYACALSGDTDIIKLEEIWNKVLKRHEILSSLFPNEHTRSYAKVPPQVAVVGKIDIREEVNREFKLDEEHPIRVFITPTTFLLVASHIVLDLTALNVILRDIEICWGGKILLPLQRTYSQTAQWSRDVSQDDLDFWKSLSEVPCYREPLRLSYNGTSRVCKIPLETFQGMVQFTVKHSITLHQLSLAAVALALYPTGTHDQLAVLGAPYLNRGVEDFDTVGLFLEPLPIRIKVPRINRRDSMQQHISPRETWSHAFAKSVGKASQDALSHAIPWNRLLEYLDIQPQHPNVPFIEAMVTFHDNRGQKASAIPGTQQLYTWCEGSKFKLMFEFSAIGNETLMLRIEYDNMIYNDTKARNFQRRTIAALEAISQGFEQEKLVELIQTAMDRQSSEGSGNEYFS</sequence>
<dbReference type="InterPro" id="IPR000873">
    <property type="entry name" value="AMP-dep_synth/lig_dom"/>
</dbReference>
<dbReference type="GO" id="GO:0044550">
    <property type="term" value="P:secondary metabolite biosynthetic process"/>
    <property type="evidence" value="ECO:0007669"/>
    <property type="project" value="TreeGrafter"/>
</dbReference>
<dbReference type="Pfam" id="PF00550">
    <property type="entry name" value="PP-binding"/>
    <property type="match status" value="3"/>
</dbReference>
<dbReference type="InterPro" id="IPR023213">
    <property type="entry name" value="CAT-like_dom_sf"/>
</dbReference>
<feature type="non-terminal residue" evidence="6">
    <location>
        <position position="1663"/>
    </location>
</feature>
<comment type="caution">
    <text evidence="6">The sequence shown here is derived from an EMBL/GenBank/DDBJ whole genome shotgun (WGS) entry which is preliminary data.</text>
</comment>
<dbReference type="HOGENOM" id="CLU_000022_0_5_1"/>
<protein>
    <recommendedName>
        <fullName evidence="5">Carrier domain-containing protein</fullName>
    </recommendedName>
</protein>
<evidence type="ECO:0000313" key="6">
    <source>
        <dbReference type="EMBL" id="EFE43464.1"/>
    </source>
</evidence>
<dbReference type="PROSITE" id="PS50075">
    <property type="entry name" value="CARRIER"/>
    <property type="match status" value="2"/>
</dbReference>
<dbReference type="PROSITE" id="PS00012">
    <property type="entry name" value="PHOSPHOPANTETHEINE"/>
    <property type="match status" value="2"/>
</dbReference>
<dbReference type="InterPro" id="IPR001242">
    <property type="entry name" value="Condensation_dom"/>
</dbReference>
<evidence type="ECO:0000256" key="2">
    <source>
        <dbReference type="ARBA" id="ARBA00022553"/>
    </source>
</evidence>
<dbReference type="GeneID" id="9582774"/>
<dbReference type="SUPFAM" id="SSF56801">
    <property type="entry name" value="Acetyl-CoA synthetase-like"/>
    <property type="match status" value="1"/>
</dbReference>
<dbReference type="CDD" id="cd19537">
    <property type="entry name" value="C_NRPS-like"/>
    <property type="match status" value="1"/>
</dbReference>
<dbReference type="GO" id="GO:0005737">
    <property type="term" value="C:cytoplasm"/>
    <property type="evidence" value="ECO:0007669"/>
    <property type="project" value="TreeGrafter"/>
</dbReference>
<dbReference type="SUPFAM" id="SSF47336">
    <property type="entry name" value="ACP-like"/>
    <property type="match status" value="3"/>
</dbReference>
<dbReference type="PANTHER" id="PTHR45527">
    <property type="entry name" value="NONRIBOSOMAL PEPTIDE SYNTHETASE"/>
    <property type="match status" value="1"/>
</dbReference>
<dbReference type="InterPro" id="IPR009081">
    <property type="entry name" value="PP-bd_ACP"/>
</dbReference>
<gene>
    <name evidence="6" type="ORF">TRV_01781</name>
</gene>
<dbReference type="GO" id="GO:0016874">
    <property type="term" value="F:ligase activity"/>
    <property type="evidence" value="ECO:0007669"/>
    <property type="project" value="UniProtKB-KW"/>
</dbReference>
<dbReference type="InterPro" id="IPR006162">
    <property type="entry name" value="Ppantetheine_attach_site"/>
</dbReference>
<dbReference type="Gene3D" id="1.10.1200.10">
    <property type="entry name" value="ACP-like"/>
    <property type="match status" value="3"/>
</dbReference>
<keyword evidence="1" id="KW-0596">Phosphopantetheine</keyword>
<dbReference type="EMBL" id="ACYE01000094">
    <property type="protein sequence ID" value="EFE43464.1"/>
    <property type="molecule type" value="Genomic_DNA"/>
</dbReference>
<dbReference type="Pfam" id="PF00668">
    <property type="entry name" value="Condensation"/>
    <property type="match status" value="2"/>
</dbReference>
<dbReference type="Gene3D" id="3.30.559.10">
    <property type="entry name" value="Chloramphenicol acetyltransferase-like domain"/>
    <property type="match status" value="2"/>
</dbReference>
<evidence type="ECO:0000313" key="7">
    <source>
        <dbReference type="Proteomes" id="UP000008383"/>
    </source>
</evidence>
<evidence type="ECO:0000256" key="3">
    <source>
        <dbReference type="ARBA" id="ARBA00022598"/>
    </source>
</evidence>
<dbReference type="PROSITE" id="PS00455">
    <property type="entry name" value="AMP_BINDING"/>
    <property type="match status" value="1"/>
</dbReference>
<evidence type="ECO:0000259" key="5">
    <source>
        <dbReference type="PROSITE" id="PS50075"/>
    </source>
</evidence>
<reference evidence="7" key="1">
    <citation type="journal article" date="2011" name="Genome Biol.">
        <title>Comparative and functional genomics provide insights into the pathogenicity of dermatophytic fungi.</title>
        <authorList>
            <person name="Burmester A."/>
            <person name="Shelest E."/>
            <person name="Gloeckner G."/>
            <person name="Heddergott C."/>
            <person name="Schindler S."/>
            <person name="Staib P."/>
            <person name="Heidel A."/>
            <person name="Felder M."/>
            <person name="Petzold A."/>
            <person name="Szafranski K."/>
            <person name="Feuermann M."/>
            <person name="Pedruzzi I."/>
            <person name="Priebe S."/>
            <person name="Groth M."/>
            <person name="Winkler R."/>
            <person name="Li W."/>
            <person name="Kniemeyer O."/>
            <person name="Schroeckh V."/>
            <person name="Hertweck C."/>
            <person name="Hube B."/>
            <person name="White T.C."/>
            <person name="Platzer M."/>
            <person name="Guthke R."/>
            <person name="Heitman J."/>
            <person name="Woestemeyer J."/>
            <person name="Zipfel P.F."/>
            <person name="Monod M."/>
            <person name="Brakhage A.A."/>
        </authorList>
    </citation>
    <scope>NUCLEOTIDE SEQUENCE [LARGE SCALE GENOMIC DNA]</scope>
    <source>
        <strain evidence="7">HKI 0517</strain>
    </source>
</reference>
<feature type="domain" description="Carrier" evidence="5">
    <location>
        <begin position="1142"/>
        <end position="1220"/>
    </location>
</feature>
<keyword evidence="2" id="KW-0597">Phosphoprotein</keyword>
<dbReference type="Gene3D" id="3.30.559.30">
    <property type="entry name" value="Nonribosomal peptide synthetase, condensation domain"/>
    <property type="match status" value="2"/>
</dbReference>